<dbReference type="GO" id="GO:0016301">
    <property type="term" value="F:kinase activity"/>
    <property type="evidence" value="ECO:0007669"/>
    <property type="project" value="UniProtKB-KW"/>
</dbReference>
<comment type="caution">
    <text evidence="2">The sequence shown here is derived from an EMBL/GenBank/DDBJ whole genome shotgun (WGS) entry which is preliminary data.</text>
</comment>
<protein>
    <submittedName>
        <fullName evidence="2">Histidine kinase</fullName>
    </submittedName>
</protein>
<keyword evidence="2" id="KW-0418">Kinase</keyword>
<proteinExistence type="predicted"/>
<dbReference type="Gene3D" id="6.10.250.2870">
    <property type="match status" value="1"/>
</dbReference>
<dbReference type="InterPro" id="IPR011712">
    <property type="entry name" value="Sig_transdc_His_kin_sub3_dim/P"/>
</dbReference>
<sequence>MGHSLTSLIVQLQALRFMVRQDTGRAEQTIDEMLVVARQGLQDIRNSVHALADDASFSGKTALNALLSRLEASSGIRCVMQDELPDGDLGDKV</sequence>
<keyword evidence="3" id="KW-1185">Reference proteome</keyword>
<name>A0ABU5PIL9_9BACL</name>
<evidence type="ECO:0000313" key="2">
    <source>
        <dbReference type="EMBL" id="MEA3569818.1"/>
    </source>
</evidence>
<feature type="domain" description="Signal transduction histidine kinase subgroup 3 dimerisation and phosphoacceptor" evidence="1">
    <location>
        <begin position="1"/>
        <end position="53"/>
    </location>
</feature>
<organism evidence="2 3">
    <name type="scientific">Paenibacillus phoenicis</name>
    <dbReference type="NCBI Taxonomy" id="554117"/>
    <lineage>
        <taxon>Bacteria</taxon>
        <taxon>Bacillati</taxon>
        <taxon>Bacillota</taxon>
        <taxon>Bacilli</taxon>
        <taxon>Bacillales</taxon>
        <taxon>Paenibacillaceae</taxon>
        <taxon>Paenibacillus</taxon>
    </lineage>
</organism>
<reference evidence="2 3" key="1">
    <citation type="submission" date="2023-12" db="EMBL/GenBank/DDBJ databases">
        <title>Whole genome sequencing of Paenibacillus phoenicis isolated from the Phoenix Mars Lander spacecraft assembly facility.</title>
        <authorList>
            <person name="Garcia A."/>
            <person name="Venkateswaran K."/>
        </authorList>
    </citation>
    <scope>NUCLEOTIDE SEQUENCE [LARGE SCALE GENOMIC DNA]</scope>
    <source>
        <strain evidence="2 3">3PO2SA</strain>
    </source>
</reference>
<dbReference type="Pfam" id="PF07730">
    <property type="entry name" value="HisKA_3"/>
    <property type="match status" value="1"/>
</dbReference>
<dbReference type="EMBL" id="JAYERP010000001">
    <property type="protein sequence ID" value="MEA3569818.1"/>
    <property type="molecule type" value="Genomic_DNA"/>
</dbReference>
<dbReference type="RefSeq" id="WP_323079086.1">
    <property type="nucleotide sequence ID" value="NZ_CBCSKM010000003.1"/>
</dbReference>
<keyword evidence="2" id="KW-0808">Transferase</keyword>
<dbReference type="Proteomes" id="UP001292216">
    <property type="component" value="Unassembled WGS sequence"/>
</dbReference>
<gene>
    <name evidence="2" type="ORF">U9M73_07375</name>
</gene>
<evidence type="ECO:0000313" key="3">
    <source>
        <dbReference type="Proteomes" id="UP001292216"/>
    </source>
</evidence>
<accession>A0ABU5PIL9</accession>
<evidence type="ECO:0000259" key="1">
    <source>
        <dbReference type="Pfam" id="PF07730"/>
    </source>
</evidence>